<organism evidence="1 2">
    <name type="scientific">Pseudosulfitobacter pseudonitzschiae</name>
    <dbReference type="NCBI Taxonomy" id="1402135"/>
    <lineage>
        <taxon>Bacteria</taxon>
        <taxon>Pseudomonadati</taxon>
        <taxon>Pseudomonadota</taxon>
        <taxon>Alphaproteobacteria</taxon>
        <taxon>Rhodobacterales</taxon>
        <taxon>Roseobacteraceae</taxon>
        <taxon>Pseudosulfitobacter</taxon>
    </lineage>
</organism>
<reference evidence="1 2" key="1">
    <citation type="submission" date="2017-07" db="EMBL/GenBank/DDBJ databases">
        <title>Genome Sequence of Sulfitobacter pseudonitzschiae Strain SMR1 Isolated from a culture of the Diatom Skeletonema marinoi.</title>
        <authorList>
            <person name="Topel M."/>
            <person name="Pinder M.I.M."/>
            <person name="Johansson O.N."/>
            <person name="Kourtchenko O."/>
            <person name="Godhe A."/>
            <person name="Clarke A.K."/>
        </authorList>
    </citation>
    <scope>NUCLEOTIDE SEQUENCE [LARGE SCALE GENOMIC DNA]</scope>
    <source>
        <strain evidence="1 2">SMR1</strain>
    </source>
</reference>
<dbReference type="KEGG" id="spse:SULPSESMR1_00768"/>
<protein>
    <submittedName>
        <fullName evidence="1">Uncharacterized protein</fullName>
    </submittedName>
</protein>
<keyword evidence="2" id="KW-1185">Reference proteome</keyword>
<name>A0A221JXY7_9RHOB</name>
<proteinExistence type="predicted"/>
<evidence type="ECO:0000313" key="2">
    <source>
        <dbReference type="Proteomes" id="UP000199754"/>
    </source>
</evidence>
<dbReference type="AlphaFoldDB" id="A0A221JXY7"/>
<evidence type="ECO:0000313" key="1">
    <source>
        <dbReference type="EMBL" id="ASM71599.1"/>
    </source>
</evidence>
<dbReference type="EMBL" id="CP022415">
    <property type="protein sequence ID" value="ASM71599.1"/>
    <property type="molecule type" value="Genomic_DNA"/>
</dbReference>
<accession>A0A221JXY7</accession>
<gene>
    <name evidence="1" type="ORF">SULPSESMR1_00768</name>
</gene>
<sequence length="128" mass="14603">MGYDAIQRKLVDVEIFHGWPSGAIALFYDASGVLIKTKQADEFFDISDEIDAMRLGRFPWRASIGILYEVSSSDPRTHDDHYVNMIASNISYDLTFDGFEVTMKRNTKLETKLGLFVWDLSININNSD</sequence>
<dbReference type="Proteomes" id="UP000199754">
    <property type="component" value="Chromosome"/>
</dbReference>